<organism evidence="1 2">
    <name type="scientific">Kingdonia uniflora</name>
    <dbReference type="NCBI Taxonomy" id="39325"/>
    <lineage>
        <taxon>Eukaryota</taxon>
        <taxon>Viridiplantae</taxon>
        <taxon>Streptophyta</taxon>
        <taxon>Embryophyta</taxon>
        <taxon>Tracheophyta</taxon>
        <taxon>Spermatophyta</taxon>
        <taxon>Magnoliopsida</taxon>
        <taxon>Ranunculales</taxon>
        <taxon>Circaeasteraceae</taxon>
        <taxon>Kingdonia</taxon>
    </lineage>
</organism>
<evidence type="ECO:0000313" key="2">
    <source>
        <dbReference type="Proteomes" id="UP000541444"/>
    </source>
</evidence>
<dbReference type="AlphaFoldDB" id="A0A7J7LPJ1"/>
<protein>
    <submittedName>
        <fullName evidence="1">Uncharacterized protein</fullName>
    </submittedName>
</protein>
<name>A0A7J7LPJ1_9MAGN</name>
<keyword evidence="2" id="KW-1185">Reference proteome</keyword>
<reference evidence="1 2" key="1">
    <citation type="journal article" date="2020" name="IScience">
        <title>Genome Sequencing of the Endangered Kingdonia uniflora (Circaeasteraceae, Ranunculales) Reveals Potential Mechanisms of Evolutionary Specialization.</title>
        <authorList>
            <person name="Sun Y."/>
            <person name="Deng T."/>
            <person name="Zhang A."/>
            <person name="Moore M.J."/>
            <person name="Landis J.B."/>
            <person name="Lin N."/>
            <person name="Zhang H."/>
            <person name="Zhang X."/>
            <person name="Huang J."/>
            <person name="Zhang X."/>
            <person name="Sun H."/>
            <person name="Wang H."/>
        </authorList>
    </citation>
    <scope>NUCLEOTIDE SEQUENCE [LARGE SCALE GENOMIC DNA]</scope>
    <source>
        <strain evidence="1">TB1705</strain>
        <tissue evidence="1">Leaf</tissue>
    </source>
</reference>
<accession>A0A7J7LPJ1</accession>
<proteinExistence type="predicted"/>
<evidence type="ECO:0000313" key="1">
    <source>
        <dbReference type="EMBL" id="KAF6144468.1"/>
    </source>
</evidence>
<dbReference type="Proteomes" id="UP000541444">
    <property type="component" value="Unassembled WGS sequence"/>
</dbReference>
<dbReference type="OrthoDB" id="1905685at2759"/>
<gene>
    <name evidence="1" type="ORF">GIB67_024695</name>
</gene>
<comment type="caution">
    <text evidence="1">The sequence shown here is derived from an EMBL/GenBank/DDBJ whole genome shotgun (WGS) entry which is preliminary data.</text>
</comment>
<sequence length="115" mass="12806">MDSGIEALERCFYNDGLQGKKGEREFRCGRNGLMAELGLGFSEGVGDSDGKLVEKVSRVEKVTMGVLNVFSCRYVNVDEGLRYLQSFLPHNALSNVSYCKLKTQIVPKVMHLNVN</sequence>
<dbReference type="EMBL" id="JACGCM010002131">
    <property type="protein sequence ID" value="KAF6144468.1"/>
    <property type="molecule type" value="Genomic_DNA"/>
</dbReference>